<dbReference type="Proteomes" id="UP001107558">
    <property type="component" value="Chromosome 2"/>
</dbReference>
<keyword evidence="1" id="KW-1133">Transmembrane helix</keyword>
<organism evidence="2 3">
    <name type="scientific">Polypedilum vanderplanki</name>
    <name type="common">Sleeping chironomid midge</name>
    <dbReference type="NCBI Taxonomy" id="319348"/>
    <lineage>
        <taxon>Eukaryota</taxon>
        <taxon>Metazoa</taxon>
        <taxon>Ecdysozoa</taxon>
        <taxon>Arthropoda</taxon>
        <taxon>Hexapoda</taxon>
        <taxon>Insecta</taxon>
        <taxon>Pterygota</taxon>
        <taxon>Neoptera</taxon>
        <taxon>Endopterygota</taxon>
        <taxon>Diptera</taxon>
        <taxon>Nematocera</taxon>
        <taxon>Chironomoidea</taxon>
        <taxon>Chironomidae</taxon>
        <taxon>Chironominae</taxon>
        <taxon>Polypedilum</taxon>
        <taxon>Polypedilum</taxon>
    </lineage>
</organism>
<keyword evidence="1" id="KW-0472">Membrane</keyword>
<dbReference type="EMBL" id="JADBJN010000002">
    <property type="protein sequence ID" value="KAG5677582.1"/>
    <property type="molecule type" value="Genomic_DNA"/>
</dbReference>
<protein>
    <submittedName>
        <fullName evidence="2">Uncharacterized protein</fullName>
    </submittedName>
</protein>
<gene>
    <name evidence="2" type="ORF">PVAND_007331</name>
</gene>
<evidence type="ECO:0000313" key="3">
    <source>
        <dbReference type="Proteomes" id="UP001107558"/>
    </source>
</evidence>
<sequence length="152" mass="17723">MICTSNCILNTVLVLILIIIVSCVNSKNISTNETTIITTSIAPLLTTSNELKNSSNMHHNKINAVIPRNSEARETKWSYYYMTLWTYNAPLWFLLYFVFYLAFCTIRSIYNHHVDPDDFLRKRRSIEMDLNDLAHYALSNIQNFENKFVDDS</sequence>
<proteinExistence type="predicted"/>
<feature type="transmembrane region" description="Helical" evidence="1">
    <location>
        <begin position="79"/>
        <end position="103"/>
    </location>
</feature>
<evidence type="ECO:0000256" key="1">
    <source>
        <dbReference type="SAM" id="Phobius"/>
    </source>
</evidence>
<dbReference type="AlphaFoldDB" id="A0A9J6C7H9"/>
<accession>A0A9J6C7H9</accession>
<keyword evidence="1" id="KW-0812">Transmembrane</keyword>
<comment type="caution">
    <text evidence="2">The sequence shown here is derived from an EMBL/GenBank/DDBJ whole genome shotgun (WGS) entry which is preliminary data.</text>
</comment>
<name>A0A9J6C7H9_POLVA</name>
<evidence type="ECO:0000313" key="2">
    <source>
        <dbReference type="EMBL" id="KAG5677582.1"/>
    </source>
</evidence>
<dbReference type="OrthoDB" id="8194095at2759"/>
<feature type="transmembrane region" description="Helical" evidence="1">
    <location>
        <begin position="7"/>
        <end position="24"/>
    </location>
</feature>
<keyword evidence="3" id="KW-1185">Reference proteome</keyword>
<reference evidence="2" key="1">
    <citation type="submission" date="2021-03" db="EMBL/GenBank/DDBJ databases">
        <title>Chromosome level genome of the anhydrobiotic midge Polypedilum vanderplanki.</title>
        <authorList>
            <person name="Yoshida Y."/>
            <person name="Kikawada T."/>
            <person name="Gusev O."/>
        </authorList>
    </citation>
    <scope>NUCLEOTIDE SEQUENCE</scope>
    <source>
        <strain evidence="2">NIAS01</strain>
        <tissue evidence="2">Whole body or cell culture</tissue>
    </source>
</reference>